<dbReference type="Ensembl" id="ENSPMET00000003055.1">
    <property type="protein sequence ID" value="ENSPMEP00000008083.1"/>
    <property type="gene ID" value="ENSPMEG00000009795.1"/>
</dbReference>
<reference evidence="1" key="2">
    <citation type="submission" date="2025-09" db="UniProtKB">
        <authorList>
            <consortium name="Ensembl"/>
        </authorList>
    </citation>
    <scope>IDENTIFICATION</scope>
</reference>
<dbReference type="Proteomes" id="UP000261480">
    <property type="component" value="Unplaced"/>
</dbReference>
<protein>
    <submittedName>
        <fullName evidence="1">Uncharacterized protein</fullName>
    </submittedName>
</protein>
<keyword evidence="2" id="KW-1185">Reference proteome</keyword>
<evidence type="ECO:0000313" key="2">
    <source>
        <dbReference type="Proteomes" id="UP000261480"/>
    </source>
</evidence>
<sequence>MRLVDSALWLPCHSEPHLSTQETSIMEITKEEEPELTDAAIKIQAAFKGYKARKDMRPVFKEREDMGEYSAYISNAAGSAYSSARLIVLSMYAQT</sequence>
<dbReference type="InterPro" id="IPR000048">
    <property type="entry name" value="IQ_motif_EF-hand-BS"/>
</dbReference>
<name>A0A3B3WZB6_9TELE</name>
<dbReference type="CDD" id="cd23767">
    <property type="entry name" value="IQCD"/>
    <property type="match status" value="1"/>
</dbReference>
<dbReference type="STRING" id="48701.ENSPMEP00000008083"/>
<evidence type="ECO:0000313" key="1">
    <source>
        <dbReference type="Ensembl" id="ENSPMEP00000008083.1"/>
    </source>
</evidence>
<dbReference type="AlphaFoldDB" id="A0A3B3WZB6"/>
<dbReference type="Gene3D" id="1.20.5.190">
    <property type="match status" value="1"/>
</dbReference>
<dbReference type="PROSITE" id="PS50096">
    <property type="entry name" value="IQ"/>
    <property type="match status" value="1"/>
</dbReference>
<dbReference type="Pfam" id="PF00612">
    <property type="entry name" value="IQ"/>
    <property type="match status" value="1"/>
</dbReference>
<dbReference type="SMART" id="SM00015">
    <property type="entry name" value="IQ"/>
    <property type="match status" value="1"/>
</dbReference>
<proteinExistence type="predicted"/>
<organism evidence="1 2">
    <name type="scientific">Poecilia mexicana</name>
    <dbReference type="NCBI Taxonomy" id="48701"/>
    <lineage>
        <taxon>Eukaryota</taxon>
        <taxon>Metazoa</taxon>
        <taxon>Chordata</taxon>
        <taxon>Craniata</taxon>
        <taxon>Vertebrata</taxon>
        <taxon>Euteleostomi</taxon>
        <taxon>Actinopterygii</taxon>
        <taxon>Neopterygii</taxon>
        <taxon>Teleostei</taxon>
        <taxon>Neoteleostei</taxon>
        <taxon>Acanthomorphata</taxon>
        <taxon>Ovalentaria</taxon>
        <taxon>Atherinomorphae</taxon>
        <taxon>Cyprinodontiformes</taxon>
        <taxon>Poeciliidae</taxon>
        <taxon>Poeciliinae</taxon>
        <taxon>Poecilia</taxon>
    </lineage>
</organism>
<accession>A0A3B3WZB6</accession>
<reference evidence="1" key="1">
    <citation type="submission" date="2025-08" db="UniProtKB">
        <authorList>
            <consortium name="Ensembl"/>
        </authorList>
    </citation>
    <scope>IDENTIFICATION</scope>
</reference>